<reference evidence="2" key="1">
    <citation type="journal article" date="2023" name="G3 (Bethesda)">
        <title>Whole genome assemblies of Zophobas morio and Tenebrio molitor.</title>
        <authorList>
            <person name="Kaur S."/>
            <person name="Stinson S.A."/>
            <person name="diCenzo G.C."/>
        </authorList>
    </citation>
    <scope>NUCLEOTIDE SEQUENCE</scope>
    <source>
        <strain evidence="2">QUZm001</strain>
    </source>
</reference>
<dbReference type="AlphaFoldDB" id="A0AA38MPW3"/>
<evidence type="ECO:0000256" key="1">
    <source>
        <dbReference type="SAM" id="MobiDB-lite"/>
    </source>
</evidence>
<keyword evidence="3" id="KW-1185">Reference proteome</keyword>
<feature type="region of interest" description="Disordered" evidence="1">
    <location>
        <begin position="64"/>
        <end position="86"/>
    </location>
</feature>
<sequence>MQIHELLLASGVKFKVTAVNRSTRKVPLGRSSTSGVWGYRSGLFSPLDEDSIYSKAYPKSTLHISRTHMPSETRPLRSPDPSSHLG</sequence>
<accession>A0AA38MPW3</accession>
<evidence type="ECO:0000313" key="2">
    <source>
        <dbReference type="EMBL" id="KAJ3666830.1"/>
    </source>
</evidence>
<dbReference type="EMBL" id="JALNTZ010000001">
    <property type="protein sequence ID" value="KAJ3666830.1"/>
    <property type="molecule type" value="Genomic_DNA"/>
</dbReference>
<name>A0AA38MPW3_9CUCU</name>
<gene>
    <name evidence="2" type="ORF">Zmor_002260</name>
</gene>
<organism evidence="2 3">
    <name type="scientific">Zophobas morio</name>
    <dbReference type="NCBI Taxonomy" id="2755281"/>
    <lineage>
        <taxon>Eukaryota</taxon>
        <taxon>Metazoa</taxon>
        <taxon>Ecdysozoa</taxon>
        <taxon>Arthropoda</taxon>
        <taxon>Hexapoda</taxon>
        <taxon>Insecta</taxon>
        <taxon>Pterygota</taxon>
        <taxon>Neoptera</taxon>
        <taxon>Endopterygota</taxon>
        <taxon>Coleoptera</taxon>
        <taxon>Polyphaga</taxon>
        <taxon>Cucujiformia</taxon>
        <taxon>Tenebrionidae</taxon>
        <taxon>Zophobas</taxon>
    </lineage>
</organism>
<evidence type="ECO:0000313" key="3">
    <source>
        <dbReference type="Proteomes" id="UP001168821"/>
    </source>
</evidence>
<dbReference type="Proteomes" id="UP001168821">
    <property type="component" value="Unassembled WGS sequence"/>
</dbReference>
<proteinExistence type="predicted"/>
<protein>
    <submittedName>
        <fullName evidence="2">Uncharacterized protein</fullName>
    </submittedName>
</protein>
<comment type="caution">
    <text evidence="2">The sequence shown here is derived from an EMBL/GenBank/DDBJ whole genome shotgun (WGS) entry which is preliminary data.</text>
</comment>